<dbReference type="InterPro" id="IPR029058">
    <property type="entry name" value="AB_hydrolase_fold"/>
</dbReference>
<feature type="domain" description="Peptidase S9 prolyl oligopeptidase catalytic" evidence="1">
    <location>
        <begin position="530"/>
        <end position="700"/>
    </location>
</feature>
<dbReference type="PANTHER" id="PTHR11731:SF193">
    <property type="entry name" value="DIPEPTIDYL PEPTIDASE 9"/>
    <property type="match status" value="1"/>
</dbReference>
<sequence>EASAAADEQQQQYQLRVINTQNQSQLTLASDLAEVIDLRFADDGKQLAALVKMSAKDADNQDDYRVLYWRYGQQQALAISPRIKQAGQTLVVSKNSLPRFSKNSGQQTRLFFGLQPQPSNVATNNEKSDDIYDVEALLAKRELQVWHADDARIKPQEKLTYKDRQQQTVSGVYWVDDERYQLLASKRSDDLNISENRHAALLQDSDPYLQEMTWDGFYHDLYWVDLNNGKRQLVTSRLSSYFDRSLSPSGRYVAWYSDNQLHIYDSRRQQQSDVVAPEGISWADEDHDYPRPASGYGIAGWLADDAGFITYDKYDVWQITPAGKAINLTQGQGRQQQLQYRLVDTQPERLTLSDTPLLRAYSTSDKHFGFYRLEVDQRALSQLIEKNKKYDFVKAAKDADVLLFSEQDFQQFPDLWVTDHRFAQPHQVTDLNPQIDQFAWGSSELVEWTSSNGEPLQGVLIKPANYEPGKRYPVLVYYYRFFSQRLYEFNEMKVNHRPNFPFYTSNGYAVFLPDVKFTVGEPGASATQALVPGVQKLVDMGVADPDAIGLHGHSWSGYQTAFVITQTDIFKAAVAGAPVTNMTSAYSGIRWGSGLARQFQYEQTQSRIGKTLYEAPQLYIENSPVFYADRINTPLVIEFGDEDGAVPWEQGIELYLALRRLHKPVVMLQYEGEPHHLKKYPNKVDYTLKMKAFFDHYLKGEAAPKWWQEGEAYSE</sequence>
<proteinExistence type="predicted"/>
<dbReference type="EMBL" id="AMRG01000004">
    <property type="protein sequence ID" value="EKE84905.1"/>
    <property type="molecule type" value="Genomic_DNA"/>
</dbReference>
<dbReference type="SUPFAM" id="SSF82171">
    <property type="entry name" value="DPP6 N-terminal domain-like"/>
    <property type="match status" value="1"/>
</dbReference>
<dbReference type="Gene3D" id="3.40.50.1820">
    <property type="entry name" value="alpha/beta hydrolase"/>
    <property type="match status" value="1"/>
</dbReference>
<evidence type="ECO:0000313" key="3">
    <source>
        <dbReference type="Proteomes" id="UP000014115"/>
    </source>
</evidence>
<organism evidence="2 3">
    <name type="scientific">Idiomarina xiamenensis 10-D-4</name>
    <dbReference type="NCBI Taxonomy" id="740709"/>
    <lineage>
        <taxon>Bacteria</taxon>
        <taxon>Pseudomonadati</taxon>
        <taxon>Pseudomonadota</taxon>
        <taxon>Gammaproteobacteria</taxon>
        <taxon>Alteromonadales</taxon>
        <taxon>Idiomarinaceae</taxon>
        <taxon>Idiomarina</taxon>
    </lineage>
</organism>
<dbReference type="GO" id="GO:0006508">
    <property type="term" value="P:proteolysis"/>
    <property type="evidence" value="ECO:0007669"/>
    <property type="project" value="InterPro"/>
</dbReference>
<dbReference type="AlphaFoldDB" id="K2L509"/>
<name>K2L509_9GAMM</name>
<evidence type="ECO:0000313" key="2">
    <source>
        <dbReference type="EMBL" id="EKE84905.1"/>
    </source>
</evidence>
<feature type="non-terminal residue" evidence="2">
    <location>
        <position position="1"/>
    </location>
</feature>
<dbReference type="GO" id="GO:0008239">
    <property type="term" value="F:dipeptidyl-peptidase activity"/>
    <property type="evidence" value="ECO:0007669"/>
    <property type="project" value="TreeGrafter"/>
</dbReference>
<reference evidence="2 3" key="1">
    <citation type="journal article" date="2012" name="J. Bacteriol.">
        <title>Genome Sequence of Idiomarina xiamenensis Type Strain 10-D-4.</title>
        <authorList>
            <person name="Lai Q."/>
            <person name="Wang L."/>
            <person name="Wang W."/>
            <person name="Shao Z."/>
        </authorList>
    </citation>
    <scope>NUCLEOTIDE SEQUENCE [LARGE SCALE GENOMIC DNA]</scope>
    <source>
        <strain evidence="2 3">10-D-4</strain>
    </source>
</reference>
<evidence type="ECO:0000259" key="1">
    <source>
        <dbReference type="Pfam" id="PF00326"/>
    </source>
</evidence>
<dbReference type="eggNOG" id="COG1506">
    <property type="taxonomic scope" value="Bacteria"/>
</dbReference>
<dbReference type="RefSeq" id="WP_008488078.1">
    <property type="nucleotide sequence ID" value="NZ_AMRG01000004.1"/>
</dbReference>
<dbReference type="PANTHER" id="PTHR11731">
    <property type="entry name" value="PROTEASE FAMILY S9B,C DIPEPTIDYL-PEPTIDASE IV-RELATED"/>
    <property type="match status" value="1"/>
</dbReference>
<keyword evidence="3" id="KW-1185">Reference proteome</keyword>
<dbReference type="InterPro" id="IPR001375">
    <property type="entry name" value="Peptidase_S9_cat"/>
</dbReference>
<dbReference type="PATRIC" id="fig|740709.3.peg.977"/>
<dbReference type="Proteomes" id="UP000014115">
    <property type="component" value="Unassembled WGS sequence"/>
</dbReference>
<dbReference type="Pfam" id="PF00326">
    <property type="entry name" value="Peptidase_S9"/>
    <property type="match status" value="1"/>
</dbReference>
<accession>K2L509</accession>
<comment type="caution">
    <text evidence="2">The sequence shown here is derived from an EMBL/GenBank/DDBJ whole genome shotgun (WGS) entry which is preliminary data.</text>
</comment>
<dbReference type="STRING" id="740709.A10D4_04815"/>
<dbReference type="SUPFAM" id="SSF53474">
    <property type="entry name" value="alpha/beta-Hydrolases"/>
    <property type="match status" value="1"/>
</dbReference>
<protein>
    <submittedName>
        <fullName evidence="2">Peptidase S9 prolyl oligopeptidase</fullName>
    </submittedName>
</protein>
<dbReference type="GO" id="GO:0008236">
    <property type="term" value="F:serine-type peptidase activity"/>
    <property type="evidence" value="ECO:0007669"/>
    <property type="project" value="InterPro"/>
</dbReference>
<dbReference type="InterPro" id="IPR050278">
    <property type="entry name" value="Serine_Prot_S9B/DPPIV"/>
</dbReference>
<gene>
    <name evidence="2" type="ORF">A10D4_04815</name>
</gene>
<dbReference type="OrthoDB" id="6388416at2"/>